<protein>
    <submittedName>
        <fullName evidence="1">RCG51544</fullName>
    </submittedName>
</protein>
<proteinExistence type="predicted"/>
<name>A6IZ46_RAT</name>
<dbReference type="Proteomes" id="UP000234681">
    <property type="component" value="Chromosome 19"/>
</dbReference>
<feature type="non-terminal residue" evidence="1">
    <location>
        <position position="1"/>
    </location>
</feature>
<dbReference type="AlphaFoldDB" id="A6IZ46"/>
<evidence type="ECO:0000313" key="2">
    <source>
        <dbReference type="Proteomes" id="UP000234681"/>
    </source>
</evidence>
<organism evidence="1 2">
    <name type="scientific">Rattus norvegicus</name>
    <name type="common">Rat</name>
    <dbReference type="NCBI Taxonomy" id="10116"/>
    <lineage>
        <taxon>Eukaryota</taxon>
        <taxon>Metazoa</taxon>
        <taxon>Chordata</taxon>
        <taxon>Craniata</taxon>
        <taxon>Vertebrata</taxon>
        <taxon>Euteleostomi</taxon>
        <taxon>Mammalia</taxon>
        <taxon>Eutheria</taxon>
        <taxon>Euarchontoglires</taxon>
        <taxon>Glires</taxon>
        <taxon>Rodentia</taxon>
        <taxon>Myomorpha</taxon>
        <taxon>Muroidea</taxon>
        <taxon>Muridae</taxon>
        <taxon>Murinae</taxon>
        <taxon>Rattus</taxon>
    </lineage>
</organism>
<sequence length="36" mass="4032">RVDVESHSGQCLESGRGVSLWSVLREWTWSLTLVSA</sequence>
<dbReference type="EMBL" id="CH473972">
    <property type="protein sequence ID" value="EDL92524.1"/>
    <property type="molecule type" value="Genomic_DNA"/>
</dbReference>
<evidence type="ECO:0000313" key="1">
    <source>
        <dbReference type="EMBL" id="EDL92524.1"/>
    </source>
</evidence>
<gene>
    <name evidence="1" type="ORF">rCG_51544</name>
</gene>
<reference evidence="2" key="1">
    <citation type="submission" date="2005-09" db="EMBL/GenBank/DDBJ databases">
        <authorList>
            <person name="Mural R.J."/>
            <person name="Li P.W."/>
            <person name="Adams M.D."/>
            <person name="Amanatides P.G."/>
            <person name="Baden-Tillson H."/>
            <person name="Barnstead M."/>
            <person name="Chin S.H."/>
            <person name="Dew I."/>
            <person name="Evans C.A."/>
            <person name="Ferriera S."/>
            <person name="Flanigan M."/>
            <person name="Fosler C."/>
            <person name="Glodek A."/>
            <person name="Gu Z."/>
            <person name="Holt R.A."/>
            <person name="Jennings D."/>
            <person name="Kraft C.L."/>
            <person name="Lu F."/>
            <person name="Nguyen T."/>
            <person name="Nusskern D.R."/>
            <person name="Pfannkoch C.M."/>
            <person name="Sitter C."/>
            <person name="Sutton G.G."/>
            <person name="Venter J.C."/>
            <person name="Wang Z."/>
            <person name="Woodage T."/>
            <person name="Zheng X.H."/>
            <person name="Zhong F."/>
        </authorList>
    </citation>
    <scope>NUCLEOTIDE SEQUENCE [LARGE SCALE GENOMIC DNA]</scope>
    <source>
        <strain>BN</strain>
        <strain evidence="2">Sprague-Dawley</strain>
    </source>
</reference>
<accession>A6IZ46</accession>